<proteinExistence type="predicted"/>
<name>A0A645C2W4_9ZZZZ</name>
<organism evidence="1">
    <name type="scientific">bioreactor metagenome</name>
    <dbReference type="NCBI Taxonomy" id="1076179"/>
    <lineage>
        <taxon>unclassified sequences</taxon>
        <taxon>metagenomes</taxon>
        <taxon>ecological metagenomes</taxon>
    </lineage>
</organism>
<accession>A0A645C2W4</accession>
<evidence type="ECO:0000313" key="1">
    <source>
        <dbReference type="EMBL" id="MPM71992.1"/>
    </source>
</evidence>
<comment type="caution">
    <text evidence="1">The sequence shown here is derived from an EMBL/GenBank/DDBJ whole genome shotgun (WGS) entry which is preliminary data.</text>
</comment>
<sequence>MLEGEGVLQGEAALGSKDLQGIPLDLTDEGLAISVADDDVACYLPADHQRDDYITGRKEGTDRKARFIGVHMNDG</sequence>
<dbReference type="EMBL" id="VSSQ01024464">
    <property type="protein sequence ID" value="MPM71992.1"/>
    <property type="molecule type" value="Genomic_DNA"/>
</dbReference>
<dbReference type="AlphaFoldDB" id="A0A645C2W4"/>
<protein>
    <submittedName>
        <fullName evidence="1">Uncharacterized protein</fullName>
    </submittedName>
</protein>
<reference evidence="1" key="1">
    <citation type="submission" date="2019-08" db="EMBL/GenBank/DDBJ databases">
        <authorList>
            <person name="Kucharzyk K."/>
            <person name="Murdoch R.W."/>
            <person name="Higgins S."/>
            <person name="Loffler F."/>
        </authorList>
    </citation>
    <scope>NUCLEOTIDE SEQUENCE</scope>
</reference>
<gene>
    <name evidence="1" type="ORF">SDC9_118965</name>
</gene>